<evidence type="ECO:0000313" key="6">
    <source>
        <dbReference type="Proteomes" id="UP000316096"/>
    </source>
</evidence>
<dbReference type="InterPro" id="IPR041664">
    <property type="entry name" value="AAA_16"/>
</dbReference>
<dbReference type="Gene3D" id="1.25.40.10">
    <property type="entry name" value="Tetratricopeptide repeat domain"/>
    <property type="match status" value="1"/>
</dbReference>
<dbReference type="InterPro" id="IPR016032">
    <property type="entry name" value="Sig_transdc_resp-reg_C-effctor"/>
</dbReference>
<dbReference type="SUPFAM" id="SSF46894">
    <property type="entry name" value="C-terminal effector domain of the bipartite response regulators"/>
    <property type="match status" value="1"/>
</dbReference>
<dbReference type="InterPro" id="IPR011990">
    <property type="entry name" value="TPR-like_helical_dom_sf"/>
</dbReference>
<gene>
    <name evidence="5" type="ORF">FB559_8423</name>
</gene>
<dbReference type="InterPro" id="IPR027417">
    <property type="entry name" value="P-loop_NTPase"/>
</dbReference>
<dbReference type="Pfam" id="PF13191">
    <property type="entry name" value="AAA_16"/>
    <property type="match status" value="1"/>
</dbReference>
<dbReference type="AlphaFoldDB" id="A0A543BSK3"/>
<keyword evidence="6" id="KW-1185">Reference proteome</keyword>
<dbReference type="Proteomes" id="UP000316096">
    <property type="component" value="Unassembled WGS sequence"/>
</dbReference>
<evidence type="ECO:0000259" key="4">
    <source>
        <dbReference type="PROSITE" id="PS50043"/>
    </source>
</evidence>
<reference evidence="5 6" key="1">
    <citation type="submission" date="2019-06" db="EMBL/GenBank/DDBJ databases">
        <title>Sequencing the genomes of 1000 actinobacteria strains.</title>
        <authorList>
            <person name="Klenk H.-P."/>
        </authorList>
    </citation>
    <scope>NUCLEOTIDE SEQUENCE [LARGE SCALE GENOMIC DNA]</scope>
    <source>
        <strain evidence="5 6">DSM 102200</strain>
    </source>
</reference>
<proteinExistence type="predicted"/>
<dbReference type="PROSITE" id="PS50043">
    <property type="entry name" value="HTH_LUXR_2"/>
    <property type="match status" value="1"/>
</dbReference>
<keyword evidence="1" id="KW-0547">Nucleotide-binding</keyword>
<dbReference type="InterPro" id="IPR036388">
    <property type="entry name" value="WH-like_DNA-bd_sf"/>
</dbReference>
<accession>A0A543BSK3</accession>
<dbReference type="OrthoDB" id="8482304at2"/>
<evidence type="ECO:0000313" key="5">
    <source>
        <dbReference type="EMBL" id="TQL87814.1"/>
    </source>
</evidence>
<comment type="caution">
    <text evidence="5">The sequence shown here is derived from an EMBL/GenBank/DDBJ whole genome shotgun (WGS) entry which is preliminary data.</text>
</comment>
<evidence type="ECO:0000256" key="2">
    <source>
        <dbReference type="ARBA" id="ARBA00022840"/>
    </source>
</evidence>
<feature type="region of interest" description="Disordered" evidence="3">
    <location>
        <begin position="1"/>
        <end position="27"/>
    </location>
</feature>
<dbReference type="EMBL" id="VFOZ01000003">
    <property type="protein sequence ID" value="TQL87814.1"/>
    <property type="molecule type" value="Genomic_DNA"/>
</dbReference>
<dbReference type="SMART" id="SM00421">
    <property type="entry name" value="HTH_LUXR"/>
    <property type="match status" value="1"/>
</dbReference>
<dbReference type="GO" id="GO:0005524">
    <property type="term" value="F:ATP binding"/>
    <property type="evidence" value="ECO:0007669"/>
    <property type="project" value="UniProtKB-KW"/>
</dbReference>
<evidence type="ECO:0000256" key="1">
    <source>
        <dbReference type="ARBA" id="ARBA00022741"/>
    </source>
</evidence>
<sequence length="957" mass="101979">MSHGSPANASPFASDSSAGADLARSSRRGWRGRDREWDVLAGLLEAAEDSRGGVLLVEGESGMGKSQLLGDAADAAARRGFILARGAADEPGRLTPLAPLLAALGQSGQMMRGDGTPPPDAVDQRMWLVERLQARLEEHAARGPFLLTLDDLQWADPTTLMALRSLVPELASYPLLWVLSRTTGGLESDVDRLYGLLERDGALRIALAALGDDAVAEIVADVFGVPPEAGLLRLAAGAGGNPFMLVELLLGLRDEDAVEIEDGRAHLVSERLPQRLQEIARSRLSRLSSRTRHLLQVAAVLGRSFDASDLADMLGEPSSQLLPALEEAATAGVVVPIGDLLSFRHDLLWRAVSGTLTPSVCRALHRQAGEMLLRRGGSAIPAAAHLMRYARPGDTCALAGLDQATHEVLPSSPQTAAELAVRALDLTDPGDPRRFDRTVTAVFALTTAGRLPEAAEFARSALGQVALPCEMARLRYELAYALLLSGRPVLSVAEAEKALSQEDLSSELRGLAQQVLFRALFASHDYGRGVERARAVVADEECPSQSALVGAHMLLSYAAWGEGRATNGLAHIREAVRITAGDPAQARRAHPRMLLATFLTDMRRFEEAESHLQTSIEEISALGHAAYAASPAIFRGRLRLAEGLLDDAEVEVLAGMAMADEMGMNAFVLIGIAVLTIAAVRRGDIDAAAGQARAYAARHQAGQGAMYGCAWGSWAMALLADVQEGPAKAAGLLRAAYAEPRERRWLLMAEPDAAAWMTRTALAIADRSAAEDVVETARCLAQDNPGFATLAAAAAHARGILYRDAAALASAVASHAGPWSRASAMEDLGVLLADGADEGSSVDRLDQALEGYQRIGAERDAARVRARLRELGIRRRHWTQSERPLSGWSSLTATECSVAELVAQGKTNPQVADQMFISPHTVKFHLRQVFRKLGIGSRVELARLAAEHAPEPAPPGT</sequence>
<evidence type="ECO:0000256" key="3">
    <source>
        <dbReference type="SAM" id="MobiDB-lite"/>
    </source>
</evidence>
<dbReference type="CDD" id="cd06170">
    <property type="entry name" value="LuxR_C_like"/>
    <property type="match status" value="1"/>
</dbReference>
<organism evidence="5 6">
    <name type="scientific">Actinoallomurus bryophytorum</name>
    <dbReference type="NCBI Taxonomy" id="1490222"/>
    <lineage>
        <taxon>Bacteria</taxon>
        <taxon>Bacillati</taxon>
        <taxon>Actinomycetota</taxon>
        <taxon>Actinomycetes</taxon>
        <taxon>Streptosporangiales</taxon>
        <taxon>Thermomonosporaceae</taxon>
        <taxon>Actinoallomurus</taxon>
    </lineage>
</organism>
<dbReference type="Gene3D" id="1.10.10.10">
    <property type="entry name" value="Winged helix-like DNA-binding domain superfamily/Winged helix DNA-binding domain"/>
    <property type="match status" value="1"/>
</dbReference>
<keyword evidence="2" id="KW-0067">ATP-binding</keyword>
<dbReference type="GO" id="GO:0003677">
    <property type="term" value="F:DNA binding"/>
    <property type="evidence" value="ECO:0007669"/>
    <property type="project" value="InterPro"/>
</dbReference>
<dbReference type="SUPFAM" id="SSF52540">
    <property type="entry name" value="P-loop containing nucleoside triphosphate hydrolases"/>
    <property type="match status" value="1"/>
</dbReference>
<protein>
    <submittedName>
        <fullName evidence="5">Regulatory LuxR family protein</fullName>
    </submittedName>
</protein>
<dbReference type="PANTHER" id="PTHR16305:SF35">
    <property type="entry name" value="TRANSCRIPTIONAL ACTIVATOR DOMAIN"/>
    <property type="match status" value="1"/>
</dbReference>
<dbReference type="GO" id="GO:0004016">
    <property type="term" value="F:adenylate cyclase activity"/>
    <property type="evidence" value="ECO:0007669"/>
    <property type="project" value="TreeGrafter"/>
</dbReference>
<dbReference type="SUPFAM" id="SSF48452">
    <property type="entry name" value="TPR-like"/>
    <property type="match status" value="1"/>
</dbReference>
<dbReference type="PRINTS" id="PR00038">
    <property type="entry name" value="HTHLUXR"/>
</dbReference>
<dbReference type="PANTHER" id="PTHR16305">
    <property type="entry name" value="TESTICULAR SOLUBLE ADENYLYL CYCLASE"/>
    <property type="match status" value="1"/>
</dbReference>
<dbReference type="InterPro" id="IPR000792">
    <property type="entry name" value="Tscrpt_reg_LuxR_C"/>
</dbReference>
<dbReference type="Pfam" id="PF00196">
    <property type="entry name" value="GerE"/>
    <property type="match status" value="1"/>
</dbReference>
<name>A0A543BSK3_9ACTN</name>
<feature type="domain" description="HTH luxR-type" evidence="4">
    <location>
        <begin position="884"/>
        <end position="949"/>
    </location>
</feature>
<dbReference type="GO" id="GO:0006355">
    <property type="term" value="P:regulation of DNA-templated transcription"/>
    <property type="evidence" value="ECO:0007669"/>
    <property type="project" value="InterPro"/>
</dbReference>
<dbReference type="RefSeq" id="WP_141963386.1">
    <property type="nucleotide sequence ID" value="NZ_VFOZ01000003.1"/>
</dbReference>
<dbReference type="GO" id="GO:0005737">
    <property type="term" value="C:cytoplasm"/>
    <property type="evidence" value="ECO:0007669"/>
    <property type="project" value="TreeGrafter"/>
</dbReference>
<feature type="compositionally biased region" description="Polar residues" evidence="3">
    <location>
        <begin position="1"/>
        <end position="17"/>
    </location>
</feature>